<evidence type="ECO:0000313" key="6">
    <source>
        <dbReference type="EMBL" id="ERP39076.1"/>
    </source>
</evidence>
<dbReference type="FunFam" id="3.20.20.10:FF:000018">
    <property type="entry name" value="Pyridoxal phosphate homeostasis protein"/>
    <property type="match status" value="1"/>
</dbReference>
<feature type="domain" description="Alanine racemase N-terminal" evidence="5">
    <location>
        <begin position="45"/>
        <end position="227"/>
    </location>
</feature>
<dbReference type="NCBIfam" id="TIGR00044">
    <property type="entry name" value="YggS family pyridoxal phosphate-dependent enzyme"/>
    <property type="match status" value="1"/>
</dbReference>
<dbReference type="PIRSF" id="PIRSF004848">
    <property type="entry name" value="YBL036c_PLPDEIII"/>
    <property type="match status" value="1"/>
</dbReference>
<organism evidence="6 7">
    <name type="scientific">Chitinivibrio alkaliphilus ACht1</name>
    <dbReference type="NCBI Taxonomy" id="1313304"/>
    <lineage>
        <taxon>Bacteria</taxon>
        <taxon>Pseudomonadati</taxon>
        <taxon>Fibrobacterota</taxon>
        <taxon>Chitinivibrionia</taxon>
        <taxon>Chitinivibrionales</taxon>
        <taxon>Chitinivibrionaceae</taxon>
        <taxon>Chitinivibrio</taxon>
    </lineage>
</organism>
<accession>U7DDU8</accession>
<dbReference type="InterPro" id="IPR001608">
    <property type="entry name" value="Ala_racemase_N"/>
</dbReference>
<comment type="caution">
    <text evidence="6">The sequence shown here is derived from an EMBL/GenBank/DDBJ whole genome shotgun (WGS) entry which is preliminary data.</text>
</comment>
<dbReference type="HAMAP" id="MF_02087">
    <property type="entry name" value="PLP_homeostasis"/>
    <property type="match status" value="1"/>
</dbReference>
<dbReference type="SUPFAM" id="SSF51419">
    <property type="entry name" value="PLP-binding barrel"/>
    <property type="match status" value="1"/>
</dbReference>
<dbReference type="PATRIC" id="fig|1313304.3.peg.224"/>
<dbReference type="Proteomes" id="UP000017148">
    <property type="component" value="Unassembled WGS sequence"/>
</dbReference>
<protein>
    <recommendedName>
        <fullName evidence="2">Pyridoxal phosphate homeostasis protein</fullName>
        <shortName evidence="2">PLP homeostasis protein</shortName>
    </recommendedName>
</protein>
<dbReference type="eggNOG" id="COG0325">
    <property type="taxonomic scope" value="Bacteria"/>
</dbReference>
<keyword evidence="1 2" id="KW-0663">Pyridoxal phosphate</keyword>
<dbReference type="CDD" id="cd00635">
    <property type="entry name" value="PLPDE_III_YBL036c_like"/>
    <property type="match status" value="1"/>
</dbReference>
<proteinExistence type="inferred from homology"/>
<dbReference type="PANTHER" id="PTHR10146:SF14">
    <property type="entry name" value="PYRIDOXAL PHOSPHATE HOMEOSTASIS PROTEIN"/>
    <property type="match status" value="1"/>
</dbReference>
<name>U7DDU8_9BACT</name>
<evidence type="ECO:0000256" key="3">
    <source>
        <dbReference type="PIRSR" id="PIRSR004848-1"/>
    </source>
</evidence>
<sequence length="230" mass="25202">MEYSYLDTTVAQVHEEINRACTDAGRDPSEITCIVVTKRKPCALAQAVISRGNVHIGENRPQEIMEKVPQLQGNFTMHLIGQLQSNKVNKVAPYIDWAHSVDRPKIITKLNDAAGELSKTINICLQVNTSGEAQKSGCRPEEARHLCELIAQKPHLSLRGLMTMGPLGGTEQQTRAAFATLRALGESIQDLCHEKRVELSMGMSGDFPLAIAEGATMVRIGSRIVGSREE</sequence>
<keyword evidence="7" id="KW-1185">Reference proteome</keyword>
<comment type="cofactor">
    <cofactor evidence="3">
        <name>pyridoxal 5'-phosphate</name>
        <dbReference type="ChEBI" id="CHEBI:597326"/>
    </cofactor>
</comment>
<dbReference type="InterPro" id="IPR011078">
    <property type="entry name" value="PyrdxlP_homeostasis"/>
</dbReference>
<dbReference type="RefSeq" id="WP_022635789.1">
    <property type="nucleotide sequence ID" value="NZ_ASJR01000002.1"/>
</dbReference>
<dbReference type="Gene3D" id="3.20.20.10">
    <property type="entry name" value="Alanine racemase"/>
    <property type="match status" value="1"/>
</dbReference>
<evidence type="ECO:0000313" key="7">
    <source>
        <dbReference type="Proteomes" id="UP000017148"/>
    </source>
</evidence>
<dbReference type="STRING" id="1313304.CALK_0241"/>
<comment type="similarity">
    <text evidence="2 4">Belongs to the pyridoxal phosphate-binding protein YggS/PROSC family.</text>
</comment>
<evidence type="ECO:0000256" key="1">
    <source>
        <dbReference type="ARBA" id="ARBA00022898"/>
    </source>
</evidence>
<reference evidence="6 7" key="1">
    <citation type="journal article" date="2013" name="Environ. Microbiol.">
        <title>Genome analysis of Chitinivibrio alkaliphilus gen. nov., sp. nov., a novel extremely haloalkaliphilic anaerobic chitinolytic bacterium from the candidate phylum Termite Group 3.</title>
        <authorList>
            <person name="Sorokin D.Y."/>
            <person name="Gumerov V.M."/>
            <person name="Rakitin A.L."/>
            <person name="Beletsky A.V."/>
            <person name="Damste J.S."/>
            <person name="Muyzer G."/>
            <person name="Mardanov A.V."/>
            <person name="Ravin N.V."/>
        </authorList>
    </citation>
    <scope>NUCLEOTIDE SEQUENCE [LARGE SCALE GENOMIC DNA]</scope>
    <source>
        <strain evidence="6 7">ACht1</strain>
    </source>
</reference>
<feature type="modified residue" description="N6-(pyridoxal phosphate)lysine" evidence="2 3">
    <location>
        <position position="38"/>
    </location>
</feature>
<dbReference type="OrthoDB" id="9804072at2"/>
<dbReference type="InterPro" id="IPR029066">
    <property type="entry name" value="PLP-binding_barrel"/>
</dbReference>
<dbReference type="PANTHER" id="PTHR10146">
    <property type="entry name" value="PROLINE SYNTHETASE CO-TRANSCRIBED BACTERIAL HOMOLOG PROTEIN"/>
    <property type="match status" value="1"/>
</dbReference>
<evidence type="ECO:0000256" key="2">
    <source>
        <dbReference type="HAMAP-Rule" id="MF_02087"/>
    </source>
</evidence>
<dbReference type="EMBL" id="ASJR01000002">
    <property type="protein sequence ID" value="ERP39076.1"/>
    <property type="molecule type" value="Genomic_DNA"/>
</dbReference>
<evidence type="ECO:0000259" key="5">
    <source>
        <dbReference type="Pfam" id="PF01168"/>
    </source>
</evidence>
<dbReference type="GO" id="GO:0030170">
    <property type="term" value="F:pyridoxal phosphate binding"/>
    <property type="evidence" value="ECO:0007669"/>
    <property type="project" value="UniProtKB-UniRule"/>
</dbReference>
<dbReference type="Pfam" id="PF01168">
    <property type="entry name" value="Ala_racemase_N"/>
    <property type="match status" value="1"/>
</dbReference>
<evidence type="ECO:0000256" key="4">
    <source>
        <dbReference type="RuleBase" id="RU004514"/>
    </source>
</evidence>
<gene>
    <name evidence="6" type="ORF">CALK_0241</name>
</gene>
<dbReference type="AlphaFoldDB" id="U7DDU8"/>
<comment type="function">
    <text evidence="2">Pyridoxal 5'-phosphate (PLP)-binding protein, which is involved in PLP homeostasis.</text>
</comment>